<feature type="compositionally biased region" description="Basic residues" evidence="1">
    <location>
        <begin position="261"/>
        <end position="290"/>
    </location>
</feature>
<evidence type="ECO:0008006" key="5">
    <source>
        <dbReference type="Google" id="ProtNLM"/>
    </source>
</evidence>
<evidence type="ECO:0000256" key="1">
    <source>
        <dbReference type="SAM" id="MobiDB-lite"/>
    </source>
</evidence>
<feature type="region of interest" description="Disordered" evidence="1">
    <location>
        <begin position="223"/>
        <end position="298"/>
    </location>
</feature>
<dbReference type="Proteomes" id="UP001176517">
    <property type="component" value="Unassembled WGS sequence"/>
</dbReference>
<evidence type="ECO:0000313" key="4">
    <source>
        <dbReference type="Proteomes" id="UP001176517"/>
    </source>
</evidence>
<organism evidence="3 4">
    <name type="scientific">Tilletia horrida</name>
    <dbReference type="NCBI Taxonomy" id="155126"/>
    <lineage>
        <taxon>Eukaryota</taxon>
        <taxon>Fungi</taxon>
        <taxon>Dikarya</taxon>
        <taxon>Basidiomycota</taxon>
        <taxon>Ustilaginomycotina</taxon>
        <taxon>Exobasidiomycetes</taxon>
        <taxon>Tilletiales</taxon>
        <taxon>Tilletiaceae</taxon>
        <taxon>Tilletia</taxon>
    </lineage>
</organism>
<dbReference type="EMBL" id="JAPDMZ010000065">
    <property type="protein sequence ID" value="KAK0552259.1"/>
    <property type="molecule type" value="Genomic_DNA"/>
</dbReference>
<reference evidence="3" key="1">
    <citation type="journal article" date="2023" name="PhytoFront">
        <title>Draft Genome Resources of Seven Strains of Tilletia horrida, Causal Agent of Kernel Smut of Rice.</title>
        <authorList>
            <person name="Khanal S."/>
            <person name="Antony Babu S."/>
            <person name="Zhou X.G."/>
        </authorList>
    </citation>
    <scope>NUCLEOTIDE SEQUENCE</scope>
    <source>
        <strain evidence="3">TX6</strain>
    </source>
</reference>
<feature type="signal peptide" evidence="2">
    <location>
        <begin position="1"/>
        <end position="20"/>
    </location>
</feature>
<evidence type="ECO:0000256" key="2">
    <source>
        <dbReference type="SAM" id="SignalP"/>
    </source>
</evidence>
<comment type="caution">
    <text evidence="3">The sequence shown here is derived from an EMBL/GenBank/DDBJ whole genome shotgun (WGS) entry which is preliminary data.</text>
</comment>
<sequence length="389" mass="42681">MTKLFFTLASLSLLATAAVSAPLDERSVSFISDNDLVDAKGLKLNLDILDDLHLLKRKASKFCQEFDNDLVDAKNAKVNVNALNGLHLLKRKATKFCQTSDDDLVDAKGLKINLDLLNNLHLLDRSSQVVDDLLRRSEAPGLEERGCSKKVIQDNDLVDLKGLKAFLNILRRSATESTSEDTTAVEKRGPRIVQYHDSDLLDLSNLGVNVNVLSGRPLYCVPVHHHPKPTHKPTPTHHHTHKPTRKPTHKPTRKPTFTPKPPKHTTTRKHTTHKPTHKPTTTKHHPKPTHKPPTCPGGWHHVPSGSTCGSVYSSDNDLIDLKDLSINVCILDLTGTCGKSSGKHQGGYTCSSAGGCCVKKVPATKVEEDNDLLDLKDIGINIGLLNGLL</sequence>
<dbReference type="AlphaFoldDB" id="A0AAN6JUD9"/>
<feature type="chain" id="PRO_5043011538" description="Hydrophobin" evidence="2">
    <location>
        <begin position="21"/>
        <end position="389"/>
    </location>
</feature>
<evidence type="ECO:0000313" key="3">
    <source>
        <dbReference type="EMBL" id="KAK0552259.1"/>
    </source>
</evidence>
<gene>
    <name evidence="3" type="ORF">OC846_002956</name>
</gene>
<name>A0AAN6JUD9_9BASI</name>
<feature type="compositionally biased region" description="Basic residues" evidence="1">
    <location>
        <begin position="223"/>
        <end position="253"/>
    </location>
</feature>
<proteinExistence type="predicted"/>
<keyword evidence="2" id="KW-0732">Signal</keyword>
<accession>A0AAN6JUD9</accession>
<protein>
    <recommendedName>
        <fullName evidence="5">Hydrophobin</fullName>
    </recommendedName>
</protein>
<keyword evidence="4" id="KW-1185">Reference proteome</keyword>